<gene>
    <name evidence="3" type="primary">LOC120280634</name>
</gene>
<dbReference type="Proteomes" id="UP001515500">
    <property type="component" value="Chromosome 17"/>
</dbReference>
<feature type="region of interest" description="Disordered" evidence="1">
    <location>
        <begin position="79"/>
        <end position="147"/>
    </location>
</feature>
<dbReference type="RefSeq" id="XP_039143454.1">
    <property type="nucleotide sequence ID" value="XM_039287520.1"/>
</dbReference>
<name>A0AB40CVM8_DIOCR</name>
<accession>A0AB40CVM8</accession>
<evidence type="ECO:0000313" key="3">
    <source>
        <dbReference type="RefSeq" id="XP_039143454.1"/>
    </source>
</evidence>
<dbReference type="AlphaFoldDB" id="A0AB40CVM8"/>
<sequence>MASRPPPGDNLRELYMELLQLTSQLMGLINQNPQRAISILMAFPEIARSLCRAMSMLHSVGLPPYLPVEIDDRAVAAYPPLLPRPPLGLPARPAPMARPQVRPPRAAAAEPVFDAGNDLGESSSSLEEELPPPPSQTPPKSTRGGKK</sequence>
<reference evidence="3" key="1">
    <citation type="submission" date="2025-08" db="UniProtKB">
        <authorList>
            <consortium name="RefSeq"/>
        </authorList>
    </citation>
    <scope>IDENTIFICATION</scope>
</reference>
<dbReference type="GeneID" id="120280634"/>
<evidence type="ECO:0000313" key="2">
    <source>
        <dbReference type="Proteomes" id="UP001515500"/>
    </source>
</evidence>
<evidence type="ECO:0000256" key="1">
    <source>
        <dbReference type="SAM" id="MobiDB-lite"/>
    </source>
</evidence>
<organism evidence="2 3">
    <name type="scientific">Dioscorea cayennensis subsp. rotundata</name>
    <name type="common">White Guinea yam</name>
    <name type="synonym">Dioscorea rotundata</name>
    <dbReference type="NCBI Taxonomy" id="55577"/>
    <lineage>
        <taxon>Eukaryota</taxon>
        <taxon>Viridiplantae</taxon>
        <taxon>Streptophyta</taxon>
        <taxon>Embryophyta</taxon>
        <taxon>Tracheophyta</taxon>
        <taxon>Spermatophyta</taxon>
        <taxon>Magnoliopsida</taxon>
        <taxon>Liliopsida</taxon>
        <taxon>Dioscoreales</taxon>
        <taxon>Dioscoreaceae</taxon>
        <taxon>Dioscorea</taxon>
    </lineage>
</organism>
<proteinExistence type="predicted"/>
<keyword evidence="2" id="KW-1185">Reference proteome</keyword>
<protein>
    <submittedName>
        <fullName evidence="3">Uncharacterized protein LOC120280634</fullName>
    </submittedName>
</protein>
<feature type="compositionally biased region" description="Low complexity" evidence="1">
    <location>
        <begin position="89"/>
        <end position="112"/>
    </location>
</feature>